<dbReference type="Gene3D" id="3.40.50.850">
    <property type="entry name" value="Isochorismatase-like"/>
    <property type="match status" value="1"/>
</dbReference>
<dbReference type="Proteomes" id="UP000574717">
    <property type="component" value="Unassembled WGS sequence"/>
</dbReference>
<evidence type="ECO:0000313" key="10">
    <source>
        <dbReference type="Proteomes" id="UP000588083"/>
    </source>
</evidence>
<dbReference type="GO" id="GO:0008908">
    <property type="term" value="F:isochorismatase activity"/>
    <property type="evidence" value="ECO:0007669"/>
    <property type="project" value="InterPro"/>
</dbReference>
<evidence type="ECO:0000313" key="7">
    <source>
        <dbReference type="Proteomes" id="UP000561271"/>
    </source>
</evidence>
<dbReference type="EMBL" id="BLRZ01000013">
    <property type="protein sequence ID" value="GFP29503.1"/>
    <property type="molecule type" value="Genomic_DNA"/>
</dbReference>
<dbReference type="RefSeq" id="WP_176231599.1">
    <property type="nucleotide sequence ID" value="NZ_BLRU01000003.1"/>
</dbReference>
<evidence type="ECO:0000313" key="9">
    <source>
        <dbReference type="Proteomes" id="UP000574717"/>
    </source>
</evidence>
<dbReference type="InterPro" id="IPR000868">
    <property type="entry name" value="Isochorismatase-like_dom"/>
</dbReference>
<dbReference type="EMBL" id="BLRU01000003">
    <property type="protein sequence ID" value="GFP18585.1"/>
    <property type="molecule type" value="Genomic_DNA"/>
</dbReference>
<dbReference type="InterPro" id="IPR050272">
    <property type="entry name" value="Isochorismatase-like_hydrls"/>
</dbReference>
<dbReference type="InterPro" id="IPR016291">
    <property type="entry name" value="Isochorismatase"/>
</dbReference>
<evidence type="ECO:0000313" key="3">
    <source>
        <dbReference type="EMBL" id="GFP18585.1"/>
    </source>
</evidence>
<evidence type="ECO:0000259" key="2">
    <source>
        <dbReference type="Pfam" id="PF00857"/>
    </source>
</evidence>
<dbReference type="Proteomes" id="UP000588083">
    <property type="component" value="Unassembled WGS sequence"/>
</dbReference>
<evidence type="ECO:0000313" key="4">
    <source>
        <dbReference type="EMBL" id="GFP29503.1"/>
    </source>
</evidence>
<proteinExistence type="predicted"/>
<evidence type="ECO:0000313" key="8">
    <source>
        <dbReference type="Proteomes" id="UP000569018"/>
    </source>
</evidence>
<dbReference type="PANTHER" id="PTHR43540">
    <property type="entry name" value="PEROXYUREIDOACRYLATE/UREIDOACRYLATE AMIDOHYDROLASE-RELATED"/>
    <property type="match status" value="1"/>
</dbReference>
<reference evidence="7 8" key="1">
    <citation type="journal article" date="2020" name="Front. Microbiol.">
        <title>Single-cell genomics of novel Actinobacteria with the Wood-Ljungdahl pathway discovered in a serpentinizing system.</title>
        <authorList>
            <person name="Merino N."/>
            <person name="Kawai M."/>
            <person name="Boyd E.S."/>
            <person name="Colman D.R."/>
            <person name="McGlynn S.E."/>
            <person name="Nealson K.H."/>
            <person name="Kurokawa K."/>
            <person name="Hongoh Y."/>
        </authorList>
    </citation>
    <scope>NUCLEOTIDE SEQUENCE [LARGE SCALE GENOMIC DNA]</scope>
    <source>
        <strain evidence="3 9">S03</strain>
        <strain evidence="4 10">S34</strain>
        <strain evidence="5 7">S44</strain>
        <strain evidence="6 8">S47</strain>
    </source>
</reference>
<dbReference type="CDD" id="cd00431">
    <property type="entry name" value="cysteine_hydrolases"/>
    <property type="match status" value="1"/>
</dbReference>
<dbReference type="Pfam" id="PF00857">
    <property type="entry name" value="Isochorismatase"/>
    <property type="match status" value="1"/>
</dbReference>
<dbReference type="InterPro" id="IPR036380">
    <property type="entry name" value="Isochorismatase-like_sf"/>
</dbReference>
<comment type="caution">
    <text evidence="3">The sequence shown here is derived from an EMBL/GenBank/DDBJ whole genome shotgun (WGS) entry which is preliminary data.</text>
</comment>
<dbReference type="SUPFAM" id="SSF52499">
    <property type="entry name" value="Isochorismatase-like hydrolases"/>
    <property type="match status" value="1"/>
</dbReference>
<organism evidence="3 9">
    <name type="scientific">Candidatus Hakubella thermalkaliphila</name>
    <dbReference type="NCBI Taxonomy" id="2754717"/>
    <lineage>
        <taxon>Bacteria</taxon>
        <taxon>Bacillati</taxon>
        <taxon>Actinomycetota</taxon>
        <taxon>Actinomycetota incertae sedis</taxon>
        <taxon>Candidatus Hakubellales</taxon>
        <taxon>Candidatus Hakubellaceae</taxon>
        <taxon>Candidatus Hakubella</taxon>
    </lineage>
</organism>
<dbReference type="Proteomes" id="UP000561271">
    <property type="component" value="Unassembled WGS sequence"/>
</dbReference>
<dbReference type="AlphaFoldDB" id="A0A6V8NEB4"/>
<evidence type="ECO:0000256" key="1">
    <source>
        <dbReference type="ARBA" id="ARBA00022801"/>
    </source>
</evidence>
<evidence type="ECO:0000313" key="5">
    <source>
        <dbReference type="EMBL" id="GFP37357.1"/>
    </source>
</evidence>
<gene>
    <name evidence="3" type="ORF">HKBW3S03_00090</name>
    <name evidence="4" type="ORF">HKBW3S34_00423</name>
    <name evidence="5" type="ORF">HKBW3S44_01037</name>
    <name evidence="6" type="ORF">HKBW3S47_00377</name>
</gene>
<keyword evidence="1" id="KW-0378">Hydrolase</keyword>
<protein>
    <submittedName>
        <fullName evidence="3">Nicotinamidase/pyrazinamidase</fullName>
    </submittedName>
</protein>
<dbReference type="Proteomes" id="UP000569018">
    <property type="component" value="Unassembled WGS sequence"/>
</dbReference>
<dbReference type="EMBL" id="BLSD01000011">
    <property type="protein sequence ID" value="GFP38676.1"/>
    <property type="molecule type" value="Genomic_DNA"/>
</dbReference>
<dbReference type="PRINTS" id="PR01398">
    <property type="entry name" value="ISCHRISMTASE"/>
</dbReference>
<feature type="domain" description="Isochorismatase-like" evidence="2">
    <location>
        <begin position="7"/>
        <end position="167"/>
    </location>
</feature>
<evidence type="ECO:0000313" key="6">
    <source>
        <dbReference type="EMBL" id="GFP38676.1"/>
    </source>
</evidence>
<name>A0A6V8NEB4_9ACTN</name>
<dbReference type="PANTHER" id="PTHR43540:SF6">
    <property type="entry name" value="ISOCHORISMATASE-LIKE DOMAIN-CONTAINING PROTEIN"/>
    <property type="match status" value="1"/>
</dbReference>
<keyword evidence="10" id="KW-1185">Reference proteome</keyword>
<accession>A0A6V8NEB4</accession>
<sequence>MKKSEEVLLVIDMLNDFVKEGAPLEVPDTRKIIPYLQKEIADAHRAGVPVIYVCDSHDPDDKEFQIWPPHCVKGTEGARVVEELGPQEGDIIIEKKTYSGFFNTNLEDVLKEMGARKLKLAGCVTNICILYTASDAVLRGYEVTILKDGVAGFDQGDHQFALRQMENVLKARIA</sequence>
<dbReference type="EMBL" id="BLSC01000078">
    <property type="protein sequence ID" value="GFP37357.1"/>
    <property type="molecule type" value="Genomic_DNA"/>
</dbReference>